<name>A0AAX6BDN7_PRIMG</name>
<dbReference type="AlphaFoldDB" id="A0AAX6BDN7"/>
<dbReference type="EMBL" id="BSYK01000001">
    <property type="protein sequence ID" value="GMG71819.1"/>
    <property type="molecule type" value="Genomic_DNA"/>
</dbReference>
<evidence type="ECO:0008006" key="3">
    <source>
        <dbReference type="Google" id="ProtNLM"/>
    </source>
</evidence>
<sequence>MIKYVDPIPPILRFFKSRTDYHIDANTFQSNISEGLLVRSAGGIGFSRIQLIYRASEESEAMSKLINCINLLESQAAFIQGLRIQWCERDSNPIPSRDEDTQKPEAWCYMRLEHLEA</sequence>
<gene>
    <name evidence="1" type="ORF">ShirakiTB12_02870</name>
</gene>
<reference evidence="1" key="1">
    <citation type="journal article" date="2024" name="Appl Microbiol">
        <title>Effect of kuratsuki Bacillus and Priestia on Taste of Sake.</title>
        <authorList>
            <person name="Kobayashi K."/>
            <person name="Nishida H."/>
        </authorList>
    </citation>
    <scope>NUCLEOTIDE SEQUENCE</scope>
    <source>
        <strain evidence="1">B-12</strain>
    </source>
</reference>
<evidence type="ECO:0000313" key="2">
    <source>
        <dbReference type="Proteomes" id="UP001165240"/>
    </source>
</evidence>
<dbReference type="RefSeq" id="WP_205663795.1">
    <property type="nucleotide sequence ID" value="NZ_BSYK01000001.1"/>
</dbReference>
<evidence type="ECO:0000313" key="1">
    <source>
        <dbReference type="EMBL" id="GMG71819.1"/>
    </source>
</evidence>
<dbReference type="Proteomes" id="UP001165240">
    <property type="component" value="Unassembled WGS sequence"/>
</dbReference>
<comment type="caution">
    <text evidence="1">The sequence shown here is derived from an EMBL/GenBank/DDBJ whole genome shotgun (WGS) entry which is preliminary data.</text>
</comment>
<accession>A0AAX6BDN7</accession>
<protein>
    <recommendedName>
        <fullName evidence="3">DUF3168 domain-containing protein</fullName>
    </recommendedName>
</protein>
<proteinExistence type="predicted"/>
<organism evidence="1 2">
    <name type="scientific">Priestia megaterium</name>
    <name type="common">Bacillus megaterium</name>
    <dbReference type="NCBI Taxonomy" id="1404"/>
    <lineage>
        <taxon>Bacteria</taxon>
        <taxon>Bacillati</taxon>
        <taxon>Bacillota</taxon>
        <taxon>Bacilli</taxon>
        <taxon>Bacillales</taxon>
        <taxon>Bacillaceae</taxon>
        <taxon>Priestia</taxon>
    </lineage>
</organism>